<evidence type="ECO:0000313" key="1">
    <source>
        <dbReference type="EMBL" id="PRY47275.1"/>
    </source>
</evidence>
<dbReference type="AlphaFoldDB" id="A0A2T0TNN0"/>
<keyword evidence="2" id="KW-1185">Reference proteome</keyword>
<dbReference type="RefSeq" id="WP_146141340.1">
    <property type="nucleotide sequence ID" value="NZ_PVTE01000001.1"/>
</dbReference>
<dbReference type="EMBL" id="PVTE01000001">
    <property type="protein sequence ID" value="PRY47275.1"/>
    <property type="molecule type" value="Genomic_DNA"/>
</dbReference>
<name>A0A2T0TNN0_9BACT</name>
<protein>
    <submittedName>
        <fullName evidence="1">Uncharacterized protein</fullName>
    </submittedName>
</protein>
<evidence type="ECO:0000313" key="2">
    <source>
        <dbReference type="Proteomes" id="UP000238375"/>
    </source>
</evidence>
<reference evidence="1 2" key="1">
    <citation type="submission" date="2018-03" db="EMBL/GenBank/DDBJ databases">
        <title>Genomic Encyclopedia of Archaeal and Bacterial Type Strains, Phase II (KMG-II): from individual species to whole genera.</title>
        <authorList>
            <person name="Goeker M."/>
        </authorList>
    </citation>
    <scope>NUCLEOTIDE SEQUENCE [LARGE SCALE GENOMIC DNA]</scope>
    <source>
        <strain evidence="1 2">DSM 28354</strain>
    </source>
</reference>
<dbReference type="OrthoDB" id="960820at2"/>
<dbReference type="Proteomes" id="UP000238375">
    <property type="component" value="Unassembled WGS sequence"/>
</dbReference>
<comment type="caution">
    <text evidence="1">The sequence shown here is derived from an EMBL/GenBank/DDBJ whole genome shotgun (WGS) entry which is preliminary data.</text>
</comment>
<accession>A0A2T0TNN0</accession>
<gene>
    <name evidence="1" type="ORF">CLV58_101342</name>
</gene>
<organism evidence="1 2">
    <name type="scientific">Spirosoma oryzae</name>
    <dbReference type="NCBI Taxonomy" id="1469603"/>
    <lineage>
        <taxon>Bacteria</taxon>
        <taxon>Pseudomonadati</taxon>
        <taxon>Bacteroidota</taxon>
        <taxon>Cytophagia</taxon>
        <taxon>Cytophagales</taxon>
        <taxon>Cytophagaceae</taxon>
        <taxon>Spirosoma</taxon>
    </lineage>
</organism>
<proteinExistence type="predicted"/>
<sequence length="148" mass="16310">MRHRFLSSTNHASAVKTGPFSLSVVFFVSLLMGAQSGCQSSTQQPNAVRDLLIDRIGWETYPTTSDSSRQGVEHRFAITNTSGRASYRAIQLCIDYYTQTGQRLGSDTTVVDTLITPGTLVKLTNQRVGTLRPGTDRTDIRVLRAEVD</sequence>